<feature type="compositionally biased region" description="Low complexity" evidence="1">
    <location>
        <begin position="97"/>
        <end position="120"/>
    </location>
</feature>
<reference evidence="3 4" key="1">
    <citation type="journal article" date="2015" name="Fungal Genet. Biol.">
        <title>Evolution of novel wood decay mechanisms in Agaricales revealed by the genome sequences of Fistulina hepatica and Cylindrobasidium torrendii.</title>
        <authorList>
            <person name="Floudas D."/>
            <person name="Held B.W."/>
            <person name="Riley R."/>
            <person name="Nagy L.G."/>
            <person name="Koehler G."/>
            <person name="Ransdell A.S."/>
            <person name="Younus H."/>
            <person name="Chow J."/>
            <person name="Chiniquy J."/>
            <person name="Lipzen A."/>
            <person name="Tritt A."/>
            <person name="Sun H."/>
            <person name="Haridas S."/>
            <person name="LaButti K."/>
            <person name="Ohm R.A."/>
            <person name="Kues U."/>
            <person name="Blanchette R.A."/>
            <person name="Grigoriev I.V."/>
            <person name="Minto R.E."/>
            <person name="Hibbett D.S."/>
        </authorList>
    </citation>
    <scope>NUCLEOTIDE SEQUENCE [LARGE SCALE GENOMIC DNA]</scope>
    <source>
        <strain evidence="3 4">FP15055 ss-10</strain>
    </source>
</reference>
<sequence>MNCPLCKTKASNDKELLKHTKRRHHLHYQVVALGHRYTVVRVNDTLLCPVQSLEAEPCLTSKGERTAYADSGSLLKHLQKVHQANDSKCTAVEDGQASGNSSSASTPSVPATSIPSSRAPSPFPSAPPSPSFSLRGSPSIRGASGRFGDDMRGRSPAVPYRLPRLDSRSRPVTPARGPVIDLGDDFDFSEPMQVDVATDPPIAPLQSTIVPASVAPPVVPTPVAAPVAGPIQPDSSDELIPPASVPPPPGLHTEIWGPFNPSSIEAEPHLMRFDLAYHSQLDALMCTSCRTVVSAHHLSIHQHLKAHGVSQAGQREAVALTEDCYPSARKSMPSGQEFGTSQSPSAPFEGFELHRNGFGCSVCMYAAVSDKAVHAHMRREHGSGRLLEEVTWQRLGRGNDTAGFRVKLPIVSNRHCAPTHSFMDEFDAFDPIALLGKTRSLNAREINPLLTEARWHDYTHGKDPLRLREQVQIEKRRKNVPDALYNGIEWLFSDAMKRVDDTSPVALCVLKTAKARATEVVDAKPFSVHKQSKTTESYVGVVRHLLTFMLYEPPNGDWSNYLRPPTSHTLSAALTRLRSALADQSSTGSRSSLTTAITQVLRALWFERWNPTRSNPFVDPTMCFIAIYFLKPDGAFETASGVPTVLTRLVYFMRCLVLLDAHKSASSPTDVLEQLNRLHVHIEEGQESTFAAVWRLQAYAKFISMSSIGLPRVWYTEKGRKHFTELHYKSHRFSLAGYAQWNLQLQQNVLSSLTELGVDKEIAIAFNSGLTGDGNLLDDAECNDVYYSVFTELENQSAWKDRSRALLRKLLKTPGFLNVEGRPILTRWMRWFNDAAEGEKNLMLLTLNNEGSPSRATEHVNMLVANTPTRQRNLVHMSPHLCVAAQYSKSTAVTGTDKSILKGLDAFTSWALFQYHVLVRPIQVYMAQFMFPSTASTVIHQLKTMLFMDNGKPFTATRLTVHMESTSLEIFNWGITPNPHRHIQTALHRDLVPKVAEVLGDSEYRMMSALQAGHSLQTEETVYGLPGGTITGDSQAVAEAYITVSKAWQQATGILPSGSPVVYGDSALVNWVDPATRTADPIQPPQQPTQVASSSDPVMLQMLQSLLDRSQSTNAKLDAQATEIALLRGQVASLIPDRVAAPMTSRVAVPTPSRVASLNPSPNMTLPMSPPPADPLPELFKESSYSPQPKSRHSHSFSAPTTQNPVDIIMDEDEGPAAIDYDDPMTEVMAVPSPERPISPDSESDALTLFTAHPDNLEEYEINMDGLITWTEDGRLAVVSGILLVKS</sequence>
<feature type="domain" description="C2H2-type" evidence="2">
    <location>
        <begin position="358"/>
        <end position="381"/>
    </location>
</feature>
<dbReference type="InterPro" id="IPR013087">
    <property type="entry name" value="Znf_C2H2_type"/>
</dbReference>
<name>A0A0D7AS48_9AGAR</name>
<proteinExistence type="predicted"/>
<feature type="compositionally biased region" description="Polar residues" evidence="1">
    <location>
        <begin position="1154"/>
        <end position="1164"/>
    </location>
</feature>
<feature type="region of interest" description="Disordered" evidence="1">
    <location>
        <begin position="1152"/>
        <end position="1203"/>
    </location>
</feature>
<gene>
    <name evidence="3" type="ORF">CYLTODRAFT_460180</name>
</gene>
<evidence type="ECO:0000259" key="2">
    <source>
        <dbReference type="SMART" id="SM00355"/>
    </source>
</evidence>
<dbReference type="InterPro" id="IPR022698">
    <property type="entry name" value="OrsD"/>
</dbReference>
<keyword evidence="4" id="KW-1185">Reference proteome</keyword>
<dbReference type="Proteomes" id="UP000054007">
    <property type="component" value="Unassembled WGS sequence"/>
</dbReference>
<feature type="compositionally biased region" description="Pro residues" evidence="1">
    <location>
        <begin position="121"/>
        <end position="130"/>
    </location>
</feature>
<feature type="domain" description="C2H2-type" evidence="2">
    <location>
        <begin position="1"/>
        <end position="24"/>
    </location>
</feature>
<evidence type="ECO:0000313" key="3">
    <source>
        <dbReference type="EMBL" id="KIY61047.1"/>
    </source>
</evidence>
<dbReference type="SMART" id="SM00355">
    <property type="entry name" value="ZnF_C2H2"/>
    <property type="match status" value="3"/>
</dbReference>
<feature type="domain" description="C2H2-type" evidence="2">
    <location>
        <begin position="284"/>
        <end position="307"/>
    </location>
</feature>
<feature type="region of interest" description="Disordered" evidence="1">
    <location>
        <begin position="86"/>
        <end position="186"/>
    </location>
</feature>
<accession>A0A0D7AS48</accession>
<dbReference type="EMBL" id="KN881083">
    <property type="protein sequence ID" value="KIY61047.1"/>
    <property type="molecule type" value="Genomic_DNA"/>
</dbReference>
<dbReference type="Pfam" id="PF12013">
    <property type="entry name" value="OrsD"/>
    <property type="match status" value="1"/>
</dbReference>
<dbReference type="STRING" id="1314674.A0A0D7AS48"/>
<organism evidence="3 4">
    <name type="scientific">Cylindrobasidium torrendii FP15055 ss-10</name>
    <dbReference type="NCBI Taxonomy" id="1314674"/>
    <lineage>
        <taxon>Eukaryota</taxon>
        <taxon>Fungi</taxon>
        <taxon>Dikarya</taxon>
        <taxon>Basidiomycota</taxon>
        <taxon>Agaricomycotina</taxon>
        <taxon>Agaricomycetes</taxon>
        <taxon>Agaricomycetidae</taxon>
        <taxon>Agaricales</taxon>
        <taxon>Marasmiineae</taxon>
        <taxon>Physalacriaceae</taxon>
        <taxon>Cylindrobasidium</taxon>
    </lineage>
</organism>
<evidence type="ECO:0000256" key="1">
    <source>
        <dbReference type="SAM" id="MobiDB-lite"/>
    </source>
</evidence>
<protein>
    <recommendedName>
        <fullName evidence="2">C2H2-type domain-containing protein</fullName>
    </recommendedName>
</protein>
<dbReference type="OrthoDB" id="3151137at2759"/>
<evidence type="ECO:0000313" key="4">
    <source>
        <dbReference type="Proteomes" id="UP000054007"/>
    </source>
</evidence>